<reference evidence="2 3" key="1">
    <citation type="submission" date="2016-10" db="EMBL/GenBank/DDBJ databases">
        <authorList>
            <person name="de Groot N.N."/>
        </authorList>
    </citation>
    <scope>NUCLEOTIDE SEQUENCE [LARGE SCALE GENOMIC DNA]</scope>
    <source>
        <strain evidence="2 3">DSM 21019</strain>
    </source>
</reference>
<keyword evidence="1" id="KW-1133">Transmembrane helix</keyword>
<gene>
    <name evidence="2" type="ORF">SAMN04490243_2662</name>
</gene>
<keyword evidence="3" id="KW-1185">Reference proteome</keyword>
<evidence type="ECO:0000313" key="3">
    <source>
        <dbReference type="Proteomes" id="UP000199534"/>
    </source>
</evidence>
<evidence type="ECO:0000256" key="1">
    <source>
        <dbReference type="SAM" id="Phobius"/>
    </source>
</evidence>
<dbReference type="AlphaFoldDB" id="A0A1I6HF55"/>
<dbReference type="EMBL" id="FOYQ01000002">
    <property type="protein sequence ID" value="SFR53014.1"/>
    <property type="molecule type" value="Genomic_DNA"/>
</dbReference>
<dbReference type="RefSeq" id="WP_092983053.1">
    <property type="nucleotide sequence ID" value="NZ_FOYQ01000002.1"/>
</dbReference>
<accession>A0A1I6HF55</accession>
<name>A0A1I6HF55_9FLAO</name>
<proteinExistence type="predicted"/>
<dbReference type="STRING" id="400055.SAMN04490243_2662"/>
<protein>
    <submittedName>
        <fullName evidence="2">Uncharacterized protein</fullName>
    </submittedName>
</protein>
<keyword evidence="1" id="KW-0812">Transmembrane</keyword>
<evidence type="ECO:0000313" key="2">
    <source>
        <dbReference type="EMBL" id="SFR53014.1"/>
    </source>
</evidence>
<sequence>MSKWYKRIDWLNHGLEFFVVIIGILIAFQLQNFSESVKRKETLANHRNFLLEETKDNQKSLKYALEKVNQSIGNLDSLKNAIESEKNVWDIKTLALRLLDDSGYFYIRRNAYKTITESGDIRFLEFEEKKKIVSLYGYYDWTEAIQRNSYDGFDNYFDYLDANTDLYTAEVPDRSVFESRVFSNVLGTYRYLLQAKQNKYRDCLGQIELFLQNQDSLPH</sequence>
<feature type="transmembrane region" description="Helical" evidence="1">
    <location>
        <begin position="12"/>
        <end position="30"/>
    </location>
</feature>
<dbReference type="Proteomes" id="UP000199534">
    <property type="component" value="Unassembled WGS sequence"/>
</dbReference>
<organism evidence="2 3">
    <name type="scientific">Robiginitalea myxolifaciens</name>
    <dbReference type="NCBI Taxonomy" id="400055"/>
    <lineage>
        <taxon>Bacteria</taxon>
        <taxon>Pseudomonadati</taxon>
        <taxon>Bacteroidota</taxon>
        <taxon>Flavobacteriia</taxon>
        <taxon>Flavobacteriales</taxon>
        <taxon>Flavobacteriaceae</taxon>
        <taxon>Robiginitalea</taxon>
    </lineage>
</organism>
<keyword evidence="1" id="KW-0472">Membrane</keyword>
<dbReference type="OrthoDB" id="1427364at2"/>